<reference evidence="1 2" key="1">
    <citation type="submission" date="2020-01" db="EMBL/GenBank/DDBJ databases">
        <title>Polyphasic characterisation and genomic insights into a novel alkali tolerant bacterium VR-M41.</title>
        <authorList>
            <person name="Vemuluri V.R."/>
        </authorList>
    </citation>
    <scope>NUCLEOTIDE SEQUENCE [LARGE SCALE GENOMIC DNA]</scope>
    <source>
        <strain evidence="1 2">VR-M41</strain>
    </source>
</reference>
<sequence>MSDFESYVFERIKSGIEAWNEEERNAIYVLSFYVECEEDDLRRPKLTFGSNTDSQYEESRFEASDAGEARWNYAYWLQNEQVVIGDDYVREGREEQLRRDEWVRSLPWFYTDEEEREDFERTLESGEKIVEAFGSVVQNVVTRLRSEGVVTGTFGRSLPLLVHGLEYSDETAKLNRKLNPGGEAEAFAAWIDSM</sequence>
<organism evidence="1 2">
    <name type="scientific">Saccharibacillus alkalitolerans</name>
    <dbReference type="NCBI Taxonomy" id="2705290"/>
    <lineage>
        <taxon>Bacteria</taxon>
        <taxon>Bacillati</taxon>
        <taxon>Bacillota</taxon>
        <taxon>Bacilli</taxon>
        <taxon>Bacillales</taxon>
        <taxon>Paenibacillaceae</taxon>
        <taxon>Saccharibacillus</taxon>
    </lineage>
</organism>
<proteinExistence type="predicted"/>
<accession>A0ABX0F0E2</accession>
<dbReference type="Proteomes" id="UP000800303">
    <property type="component" value="Unassembled WGS sequence"/>
</dbReference>
<evidence type="ECO:0000313" key="1">
    <source>
        <dbReference type="EMBL" id="NGZ74356.1"/>
    </source>
</evidence>
<comment type="caution">
    <text evidence="1">The sequence shown here is derived from an EMBL/GenBank/DDBJ whole genome shotgun (WGS) entry which is preliminary data.</text>
</comment>
<evidence type="ECO:0008006" key="3">
    <source>
        <dbReference type="Google" id="ProtNLM"/>
    </source>
</evidence>
<name>A0ABX0F0E2_9BACL</name>
<evidence type="ECO:0000313" key="2">
    <source>
        <dbReference type="Proteomes" id="UP000800303"/>
    </source>
</evidence>
<dbReference type="EMBL" id="JAAFGS010000001">
    <property type="protein sequence ID" value="NGZ74356.1"/>
    <property type="molecule type" value="Genomic_DNA"/>
</dbReference>
<dbReference type="RefSeq" id="WP_166272494.1">
    <property type="nucleotide sequence ID" value="NZ_JAAFGS010000001.1"/>
</dbReference>
<keyword evidence="2" id="KW-1185">Reference proteome</keyword>
<protein>
    <recommendedName>
        <fullName evidence="3">DUF4303 domain-containing protein</fullName>
    </recommendedName>
</protein>
<gene>
    <name evidence="1" type="ORF">GYN08_03430</name>
</gene>